<keyword evidence="2" id="KW-1185">Reference proteome</keyword>
<organism evidence="1 2">
    <name type="scientific">Arctium lappa</name>
    <name type="common">Greater burdock</name>
    <name type="synonym">Lappa major</name>
    <dbReference type="NCBI Taxonomy" id="4217"/>
    <lineage>
        <taxon>Eukaryota</taxon>
        <taxon>Viridiplantae</taxon>
        <taxon>Streptophyta</taxon>
        <taxon>Embryophyta</taxon>
        <taxon>Tracheophyta</taxon>
        <taxon>Spermatophyta</taxon>
        <taxon>Magnoliopsida</taxon>
        <taxon>eudicotyledons</taxon>
        <taxon>Gunneridae</taxon>
        <taxon>Pentapetalae</taxon>
        <taxon>asterids</taxon>
        <taxon>campanulids</taxon>
        <taxon>Asterales</taxon>
        <taxon>Asteraceae</taxon>
        <taxon>Carduoideae</taxon>
        <taxon>Cardueae</taxon>
        <taxon>Arctiinae</taxon>
        <taxon>Arctium</taxon>
    </lineage>
</organism>
<proteinExistence type="predicted"/>
<gene>
    <name evidence="1" type="ORF">L6452_32755</name>
</gene>
<reference evidence="2" key="1">
    <citation type="journal article" date="2022" name="Mol. Ecol. Resour.">
        <title>The genomes of chicory, endive, great burdock and yacon provide insights into Asteraceae palaeo-polyploidization history and plant inulin production.</title>
        <authorList>
            <person name="Fan W."/>
            <person name="Wang S."/>
            <person name="Wang H."/>
            <person name="Wang A."/>
            <person name="Jiang F."/>
            <person name="Liu H."/>
            <person name="Zhao H."/>
            <person name="Xu D."/>
            <person name="Zhang Y."/>
        </authorList>
    </citation>
    <scope>NUCLEOTIDE SEQUENCE [LARGE SCALE GENOMIC DNA]</scope>
    <source>
        <strain evidence="2">cv. Niubang</strain>
    </source>
</reference>
<comment type="caution">
    <text evidence="1">The sequence shown here is derived from an EMBL/GenBank/DDBJ whole genome shotgun (WGS) entry which is preliminary data.</text>
</comment>
<dbReference type="EMBL" id="CM042057">
    <property type="protein sequence ID" value="KAI3692930.1"/>
    <property type="molecule type" value="Genomic_DNA"/>
</dbReference>
<protein>
    <submittedName>
        <fullName evidence="1">Uncharacterized protein</fullName>
    </submittedName>
</protein>
<reference evidence="1 2" key="2">
    <citation type="journal article" date="2022" name="Mol. Ecol. Resour.">
        <title>The genomes of chicory, endive, great burdock and yacon provide insights into Asteraceae paleo-polyploidization history and plant inulin production.</title>
        <authorList>
            <person name="Fan W."/>
            <person name="Wang S."/>
            <person name="Wang H."/>
            <person name="Wang A."/>
            <person name="Jiang F."/>
            <person name="Liu H."/>
            <person name="Zhao H."/>
            <person name="Xu D."/>
            <person name="Zhang Y."/>
        </authorList>
    </citation>
    <scope>NUCLEOTIDE SEQUENCE [LARGE SCALE GENOMIC DNA]</scope>
    <source>
        <strain evidence="2">cv. Niubang</strain>
    </source>
</reference>
<dbReference type="Proteomes" id="UP001055879">
    <property type="component" value="Linkage Group LG11"/>
</dbReference>
<sequence length="136" mass="15274">MDLSYTTLLIQSFYQEGRPEDAKKLMEECLNKGCTVNVLSCAAVTVHARTVSQQILSTMHSEFDPVNSDLYGCEIRIMNFKAIQDEVKSVQQLSTNDYADSLSEAGSSIRMIMQSLNNSVDTKLLIRSYRTLPLLI</sequence>
<evidence type="ECO:0000313" key="1">
    <source>
        <dbReference type="EMBL" id="KAI3692930.1"/>
    </source>
</evidence>
<name>A0ACB8Z5E2_ARCLA</name>
<evidence type="ECO:0000313" key="2">
    <source>
        <dbReference type="Proteomes" id="UP001055879"/>
    </source>
</evidence>
<accession>A0ACB8Z5E2</accession>